<accession>A0A418W6I5</accession>
<evidence type="ECO:0000313" key="1">
    <source>
        <dbReference type="EMBL" id="RJF85641.1"/>
    </source>
</evidence>
<evidence type="ECO:0008006" key="3">
    <source>
        <dbReference type="Google" id="ProtNLM"/>
    </source>
</evidence>
<proteinExistence type="predicted"/>
<dbReference type="AlphaFoldDB" id="A0A418W6I5"/>
<organism evidence="1 2">
    <name type="scientific">Sphingomonas cavernae</name>
    <dbReference type="NCBI Taxonomy" id="2320861"/>
    <lineage>
        <taxon>Bacteria</taxon>
        <taxon>Pseudomonadati</taxon>
        <taxon>Pseudomonadota</taxon>
        <taxon>Alphaproteobacteria</taxon>
        <taxon>Sphingomonadales</taxon>
        <taxon>Sphingomonadaceae</taxon>
        <taxon>Sphingomonas</taxon>
    </lineage>
</organism>
<reference evidence="1 2" key="1">
    <citation type="submission" date="2018-09" db="EMBL/GenBank/DDBJ databases">
        <authorList>
            <person name="Zhu H."/>
        </authorList>
    </citation>
    <scope>NUCLEOTIDE SEQUENCE [LARGE SCALE GENOMIC DNA]</scope>
    <source>
        <strain evidence="1 2">K2R01-6</strain>
    </source>
</reference>
<dbReference type="OrthoDB" id="5495835at2"/>
<dbReference type="EMBL" id="QYUM01000004">
    <property type="protein sequence ID" value="RJF85641.1"/>
    <property type="molecule type" value="Genomic_DNA"/>
</dbReference>
<dbReference type="SUPFAM" id="SSF54637">
    <property type="entry name" value="Thioesterase/thiol ester dehydrase-isomerase"/>
    <property type="match status" value="1"/>
</dbReference>
<sequence length="240" mass="25194">MSTTLLRIDPRFRGPPTSGNGGYVAGLVARPLGATGCVVTLKAPPPLGEDLWLDAGTAEANLLYGEAPIATAVAAPIDITVPAPPTHDAAGHASTRFTGFCQHNFPGCFVCGPERGDGDGLRIFPGRLDDTAQQVAALWMPDADLFDDAGLLLPEFVWAALDCPGYFAVQEQAGLAVLGRIGANLYRDITRETPLIVTGWPITSEGRKHVAGTALHDEQGTLLAAALSTWITIDAPARQD</sequence>
<comment type="caution">
    <text evidence="1">The sequence shown here is derived from an EMBL/GenBank/DDBJ whole genome shotgun (WGS) entry which is preliminary data.</text>
</comment>
<keyword evidence="2" id="KW-1185">Reference proteome</keyword>
<dbReference type="InterPro" id="IPR029069">
    <property type="entry name" value="HotDog_dom_sf"/>
</dbReference>
<dbReference type="Proteomes" id="UP000286100">
    <property type="component" value="Unassembled WGS sequence"/>
</dbReference>
<name>A0A418W6I5_9SPHN</name>
<evidence type="ECO:0000313" key="2">
    <source>
        <dbReference type="Proteomes" id="UP000286100"/>
    </source>
</evidence>
<gene>
    <name evidence="1" type="ORF">D3876_17205</name>
</gene>
<dbReference type="Gene3D" id="3.10.129.10">
    <property type="entry name" value="Hotdog Thioesterase"/>
    <property type="match status" value="1"/>
</dbReference>
<protein>
    <recommendedName>
        <fullName evidence="3">Thioesterase family protein</fullName>
    </recommendedName>
</protein>
<dbReference type="RefSeq" id="WP_119764588.1">
    <property type="nucleotide sequence ID" value="NZ_QYUM01000004.1"/>
</dbReference>